<dbReference type="SUPFAM" id="SSF51445">
    <property type="entry name" value="(Trans)glycosidases"/>
    <property type="match status" value="1"/>
</dbReference>
<comment type="similarity">
    <text evidence="3">Belongs to the glycosyl hydrolase 84 family.</text>
</comment>
<dbReference type="InterPro" id="IPR051822">
    <property type="entry name" value="Glycosyl_Hydrolase_84"/>
</dbReference>
<proteinExistence type="inferred from homology"/>
<protein>
    <submittedName>
        <fullName evidence="5">Putative hyaluronoglucosaminidase</fullName>
    </submittedName>
</protein>
<gene>
    <name evidence="5" type="ORF">NT02SARS_0290</name>
</gene>
<dbReference type="HOGENOM" id="CLU_001501_5_0_6"/>
<accession>J5KPP8</accession>
<evidence type="ECO:0000256" key="2">
    <source>
        <dbReference type="ARBA" id="ARBA00023295"/>
    </source>
</evidence>
<sequence length="340" mass="39993">MKKGYVEGYYGKLFSFNDRLKLLDDLGEYGLDTYFYCPKEDPNHRLDWQSGYSEAWMNHFKELSSNARSKNLEFIMGISPGINLDIDKLTHIIKSFISIGITSIGILFDDLENNPKAEIQCECINKIAEIDPNLNLYFVPFVYCDHQLNKDNASKNYISYLADNLNQKVNIFWTGPKVVSDKYKETDIKRWKAMLNHNLYIWDNFFANDYCMPKIIIDDFNHLNPIKKADGLSGILMNGTGIYNIDKLLQEIFFQYMQNDNFDYKKLLLEKGFGLDSIYSLLKFEIKLKDIENLNNDLNNYLWKTNSYIKNDIYGHLHFLNFIHKNKISDKKILKRFNIV</sequence>
<dbReference type="GO" id="GO:0015929">
    <property type="term" value="F:hexosaminidase activity"/>
    <property type="evidence" value="ECO:0007669"/>
    <property type="project" value="UniProtKB-ARBA"/>
</dbReference>
<dbReference type="PANTHER" id="PTHR13170">
    <property type="entry name" value="O-GLCNACASE"/>
    <property type="match status" value="1"/>
</dbReference>
<evidence type="ECO:0000259" key="4">
    <source>
        <dbReference type="PROSITE" id="PS52009"/>
    </source>
</evidence>
<dbReference type="EMBL" id="JH611165">
    <property type="protein sequence ID" value="EJP73646.1"/>
    <property type="molecule type" value="Genomic_DNA"/>
</dbReference>
<evidence type="ECO:0000313" key="5">
    <source>
        <dbReference type="EMBL" id="EJP73646.1"/>
    </source>
</evidence>
<keyword evidence="2 3" id="KW-0326">Glycosidase</keyword>
<dbReference type="InterPro" id="IPR011496">
    <property type="entry name" value="O-GlcNAcase_cat"/>
</dbReference>
<evidence type="ECO:0000256" key="1">
    <source>
        <dbReference type="ARBA" id="ARBA00022801"/>
    </source>
</evidence>
<feature type="domain" description="GH84" evidence="4">
    <location>
        <begin position="1"/>
        <end position="261"/>
    </location>
</feature>
<organism evidence="5 6">
    <name type="scientific">SAR86 cluster bacterium SAR86B</name>
    <dbReference type="NCBI Taxonomy" id="1123867"/>
    <lineage>
        <taxon>Bacteria</taxon>
        <taxon>Pseudomonadati</taxon>
        <taxon>Pseudomonadota</taxon>
        <taxon>Gammaproteobacteria</taxon>
        <taxon>SAR86 cluster</taxon>
    </lineage>
</organism>
<dbReference type="AlphaFoldDB" id="J5KPP8"/>
<keyword evidence="1 3" id="KW-0378">Hydrolase</keyword>
<feature type="active site" description="Proton donor" evidence="3">
    <location>
        <position position="110"/>
    </location>
</feature>
<dbReference type="Gene3D" id="3.20.20.80">
    <property type="entry name" value="Glycosidases"/>
    <property type="match status" value="1"/>
</dbReference>
<dbReference type="PROSITE" id="PS52009">
    <property type="entry name" value="GH84"/>
    <property type="match status" value="1"/>
</dbReference>
<dbReference type="PANTHER" id="PTHR13170:SF16">
    <property type="entry name" value="PROTEIN O-GLCNACASE"/>
    <property type="match status" value="1"/>
</dbReference>
<reference evidence="5 6" key="1">
    <citation type="journal article" date="2012" name="ISME J.">
        <title>Genomic insights to SAR86, an abundant and uncultivated marine bacterial lineage.</title>
        <authorList>
            <person name="Dupont C.L."/>
            <person name="Rusch D.B."/>
            <person name="Yooseph S."/>
            <person name="Lombardo M.J."/>
            <person name="Richter R.A."/>
            <person name="Valas R."/>
            <person name="Novotny M."/>
            <person name="Yee-Greenbaum J."/>
            <person name="Selengut J.D."/>
            <person name="Haft D.H."/>
            <person name="Halpern A.L."/>
            <person name="Lasken R.S."/>
            <person name="Nealson K."/>
            <person name="Friedman R."/>
            <person name="Venter J.C."/>
        </authorList>
    </citation>
    <scope>NUCLEOTIDE SEQUENCE [LARGE SCALE GENOMIC DNA]</scope>
</reference>
<dbReference type="GO" id="GO:1901135">
    <property type="term" value="P:carbohydrate derivative metabolic process"/>
    <property type="evidence" value="ECO:0007669"/>
    <property type="project" value="UniProtKB-ARBA"/>
</dbReference>
<dbReference type="Pfam" id="PF07555">
    <property type="entry name" value="NAGidase"/>
    <property type="match status" value="1"/>
</dbReference>
<dbReference type="InterPro" id="IPR017853">
    <property type="entry name" value="GH"/>
</dbReference>
<dbReference type="Proteomes" id="UP000010116">
    <property type="component" value="Unassembled WGS sequence"/>
</dbReference>
<evidence type="ECO:0000256" key="3">
    <source>
        <dbReference type="PROSITE-ProRule" id="PRU01353"/>
    </source>
</evidence>
<name>J5KPP8_9GAMM</name>
<evidence type="ECO:0000313" key="6">
    <source>
        <dbReference type="Proteomes" id="UP000010116"/>
    </source>
</evidence>